<feature type="chain" id="PRO_5044746836" evidence="2">
    <location>
        <begin position="22"/>
        <end position="161"/>
    </location>
</feature>
<feature type="region of interest" description="Disordered" evidence="1">
    <location>
        <begin position="32"/>
        <end position="56"/>
    </location>
</feature>
<organism evidence="3 4">
    <name type="scientific">Cyclotella atomus</name>
    <dbReference type="NCBI Taxonomy" id="382360"/>
    <lineage>
        <taxon>Eukaryota</taxon>
        <taxon>Sar</taxon>
        <taxon>Stramenopiles</taxon>
        <taxon>Ochrophyta</taxon>
        <taxon>Bacillariophyta</taxon>
        <taxon>Coscinodiscophyceae</taxon>
        <taxon>Thalassiosirophycidae</taxon>
        <taxon>Stephanodiscales</taxon>
        <taxon>Stephanodiscaceae</taxon>
        <taxon>Cyclotella</taxon>
    </lineage>
</organism>
<comment type="caution">
    <text evidence="3">The sequence shown here is derived from an EMBL/GenBank/DDBJ whole genome shotgun (WGS) entry which is preliminary data.</text>
</comment>
<feature type="compositionally biased region" description="Basic and acidic residues" evidence="1">
    <location>
        <begin position="91"/>
        <end position="127"/>
    </location>
</feature>
<feature type="compositionally biased region" description="Basic and acidic residues" evidence="1">
    <location>
        <begin position="40"/>
        <end position="51"/>
    </location>
</feature>
<feature type="region of interest" description="Disordered" evidence="1">
    <location>
        <begin position="86"/>
        <end position="127"/>
    </location>
</feature>
<proteinExistence type="predicted"/>
<keyword evidence="4" id="KW-1185">Reference proteome</keyword>
<evidence type="ECO:0000256" key="1">
    <source>
        <dbReference type="SAM" id="MobiDB-lite"/>
    </source>
</evidence>
<reference evidence="3 4" key="1">
    <citation type="submission" date="2024-10" db="EMBL/GenBank/DDBJ databases">
        <title>Updated reference genomes for cyclostephanoid diatoms.</title>
        <authorList>
            <person name="Roberts W.R."/>
            <person name="Alverson A.J."/>
        </authorList>
    </citation>
    <scope>NUCLEOTIDE SEQUENCE [LARGE SCALE GENOMIC DNA]</scope>
    <source>
        <strain evidence="3 4">AJA010-31</strain>
    </source>
</reference>
<keyword evidence="2" id="KW-0732">Signal</keyword>
<dbReference type="EMBL" id="JALLPJ020000216">
    <property type="protein sequence ID" value="KAL3798478.1"/>
    <property type="molecule type" value="Genomic_DNA"/>
</dbReference>
<protein>
    <submittedName>
        <fullName evidence="3">Uncharacterized protein</fullName>
    </submittedName>
</protein>
<evidence type="ECO:0000313" key="4">
    <source>
        <dbReference type="Proteomes" id="UP001530400"/>
    </source>
</evidence>
<gene>
    <name evidence="3" type="ORF">ACHAWO_011153</name>
</gene>
<name>A0ABD3QF19_9STRA</name>
<evidence type="ECO:0000256" key="2">
    <source>
        <dbReference type="SAM" id="SignalP"/>
    </source>
</evidence>
<dbReference type="AlphaFoldDB" id="A0ABD3QF19"/>
<evidence type="ECO:0000313" key="3">
    <source>
        <dbReference type="EMBL" id="KAL3798478.1"/>
    </source>
</evidence>
<feature type="signal peptide" evidence="2">
    <location>
        <begin position="1"/>
        <end position="21"/>
    </location>
</feature>
<dbReference type="Proteomes" id="UP001530400">
    <property type="component" value="Unassembled WGS sequence"/>
</dbReference>
<sequence length="161" mass="18235">MSPRLFTIALALLAFSDVAFGRIGKSEPNVFASRPVGHSPEFKARTPEGRSRSLSKHGKLDLIAEKLQPNARESVWQKLKETDHFGAWGPEKNHDGIDLGKAEPEKKKRPGELRKLRAEESDEKVKHSVLDLDIPGRRLEESEDTVVRDDLVREFQFPFLP</sequence>
<accession>A0ABD3QF19</accession>